<dbReference type="EMBL" id="KE525297">
    <property type="protein sequence ID" value="KFB44968.1"/>
    <property type="molecule type" value="Genomic_DNA"/>
</dbReference>
<gene>
    <name evidence="2" type="ORF">ZHAS_00012902</name>
</gene>
<feature type="region of interest" description="Disordered" evidence="1">
    <location>
        <begin position="359"/>
        <end position="380"/>
    </location>
</feature>
<accession>A0A084W424</accession>
<dbReference type="AlphaFoldDB" id="A0A084W424"/>
<evidence type="ECO:0000313" key="2">
    <source>
        <dbReference type="EMBL" id="KFB44968.1"/>
    </source>
</evidence>
<dbReference type="EMBL" id="ATLV01020271">
    <property type="status" value="NOT_ANNOTATED_CDS"/>
    <property type="molecule type" value="Genomic_DNA"/>
</dbReference>
<feature type="region of interest" description="Disordered" evidence="1">
    <location>
        <begin position="88"/>
        <end position="117"/>
    </location>
</feature>
<name>A0A084W424_ANOSI</name>
<dbReference type="Proteomes" id="UP000030765">
    <property type="component" value="Unassembled WGS sequence"/>
</dbReference>
<reference evidence="3" key="2">
    <citation type="submission" date="2020-05" db="UniProtKB">
        <authorList>
            <consortium name="EnsemblMetazoa"/>
        </authorList>
    </citation>
    <scope>IDENTIFICATION</scope>
</reference>
<feature type="compositionally biased region" description="Gly residues" evidence="1">
    <location>
        <begin position="371"/>
        <end position="380"/>
    </location>
</feature>
<dbReference type="EnsemblMetazoa" id="ASIC012902-RA">
    <property type="protein sequence ID" value="ASIC012902-PA"/>
    <property type="gene ID" value="ASIC012902"/>
</dbReference>
<reference evidence="2 4" key="1">
    <citation type="journal article" date="2014" name="BMC Genomics">
        <title>Genome sequence of Anopheles sinensis provides insight into genetics basis of mosquito competence for malaria parasites.</title>
        <authorList>
            <person name="Zhou D."/>
            <person name="Zhang D."/>
            <person name="Ding G."/>
            <person name="Shi L."/>
            <person name="Hou Q."/>
            <person name="Ye Y."/>
            <person name="Xu Y."/>
            <person name="Zhou H."/>
            <person name="Xiong C."/>
            <person name="Li S."/>
            <person name="Yu J."/>
            <person name="Hong S."/>
            <person name="Yu X."/>
            <person name="Zou P."/>
            <person name="Chen C."/>
            <person name="Chang X."/>
            <person name="Wang W."/>
            <person name="Lv Y."/>
            <person name="Sun Y."/>
            <person name="Ma L."/>
            <person name="Shen B."/>
            <person name="Zhu C."/>
        </authorList>
    </citation>
    <scope>NUCLEOTIDE SEQUENCE [LARGE SCALE GENOMIC DNA]</scope>
</reference>
<protein>
    <submittedName>
        <fullName evidence="2 3">Uncharacterized protein</fullName>
    </submittedName>
</protein>
<evidence type="ECO:0000313" key="4">
    <source>
        <dbReference type="Proteomes" id="UP000030765"/>
    </source>
</evidence>
<evidence type="ECO:0000313" key="3">
    <source>
        <dbReference type="EnsemblMetazoa" id="ASIC012902-PA"/>
    </source>
</evidence>
<feature type="region of interest" description="Disordered" evidence="1">
    <location>
        <begin position="308"/>
        <end position="331"/>
    </location>
</feature>
<dbReference type="VEuPathDB" id="VectorBase:ASIC012902"/>
<proteinExistence type="predicted"/>
<sequence length="380" mass="41788">MHLHANCTRIPRVAWRPGFPGRSESIAHTGSADRRWPPSYPWETGAGRPIVSANGTSRRKRENIIHSIEFNSSIVICVTLPLAAGHHHHQPEVAATTGSKGGRIHNTHTHTQKSNNEEATATIGPFLWRAGPRPTVVAFPEFPTSPINPAERQRSATMVVPQNNNQTSRPAPAVGRQQQFLQLQTKTTAAGGNGDLNPHHISRVALYEWLRNDTEAAAKKGHRPFLALLTPSAHKALPTSYGGTVHRPRFTRIASCPGAPHQPLPDAETATEMEEIRHRQCISHQADLLVAVERRNASVGDGAALFRRSGRDRHCNPSEDEPELDRAQEKSNTKSAALLCIISETPKMEFRWRKIRKRASQRKALHDGHAGEGAIGACRG</sequence>
<organism evidence="2">
    <name type="scientific">Anopheles sinensis</name>
    <name type="common">Mosquito</name>
    <dbReference type="NCBI Taxonomy" id="74873"/>
    <lineage>
        <taxon>Eukaryota</taxon>
        <taxon>Metazoa</taxon>
        <taxon>Ecdysozoa</taxon>
        <taxon>Arthropoda</taxon>
        <taxon>Hexapoda</taxon>
        <taxon>Insecta</taxon>
        <taxon>Pterygota</taxon>
        <taxon>Neoptera</taxon>
        <taxon>Endopterygota</taxon>
        <taxon>Diptera</taxon>
        <taxon>Nematocera</taxon>
        <taxon>Culicoidea</taxon>
        <taxon>Culicidae</taxon>
        <taxon>Anophelinae</taxon>
        <taxon>Anopheles</taxon>
    </lineage>
</organism>
<keyword evidence="4" id="KW-1185">Reference proteome</keyword>
<feature type="compositionally biased region" description="Basic residues" evidence="1">
    <location>
        <begin position="102"/>
        <end position="111"/>
    </location>
</feature>
<evidence type="ECO:0000256" key="1">
    <source>
        <dbReference type="SAM" id="MobiDB-lite"/>
    </source>
</evidence>